<proteinExistence type="predicted"/>
<reference evidence="3" key="1">
    <citation type="submission" date="2015-07" db="EMBL/GenBank/DDBJ databases">
        <title>Fjat-14235 jcm11544.</title>
        <authorList>
            <person name="Liu B."/>
            <person name="Wang J."/>
            <person name="Zhu Y."/>
            <person name="Liu G."/>
            <person name="Chen Q."/>
            <person name="Chen Z."/>
            <person name="Lan J."/>
            <person name="Che J."/>
            <person name="Ge C."/>
            <person name="Shi H."/>
            <person name="Pan Z."/>
            <person name="Liu X."/>
        </authorList>
    </citation>
    <scope>NUCLEOTIDE SEQUENCE [LARGE SCALE GENOMIC DNA]</scope>
    <source>
        <strain evidence="3">JCM 11544</strain>
    </source>
</reference>
<dbReference type="RefSeq" id="WP_048015325.1">
    <property type="nucleotide sequence ID" value="NZ_LDWO01000013.1"/>
</dbReference>
<keyword evidence="1" id="KW-0472">Membrane</keyword>
<protein>
    <submittedName>
        <fullName evidence="2">Uncharacterized protein</fullName>
    </submittedName>
</protein>
<keyword evidence="3" id="KW-1185">Reference proteome</keyword>
<organism evidence="2 3">
    <name type="scientific">Rossellomorea marisflavi</name>
    <dbReference type="NCBI Taxonomy" id="189381"/>
    <lineage>
        <taxon>Bacteria</taxon>
        <taxon>Bacillati</taxon>
        <taxon>Bacillota</taxon>
        <taxon>Bacilli</taxon>
        <taxon>Bacillales</taxon>
        <taxon>Bacillaceae</taxon>
        <taxon>Rossellomorea</taxon>
    </lineage>
</organism>
<dbReference type="OrthoDB" id="2971310at2"/>
<name>A0A0J5VEF4_9BACI</name>
<comment type="caution">
    <text evidence="2">The sequence shown here is derived from an EMBL/GenBank/DDBJ whole genome shotgun (WGS) entry which is preliminary data.</text>
</comment>
<accession>A0A0J5VEF4</accession>
<evidence type="ECO:0000256" key="1">
    <source>
        <dbReference type="SAM" id="Phobius"/>
    </source>
</evidence>
<feature type="transmembrane region" description="Helical" evidence="1">
    <location>
        <begin position="7"/>
        <end position="28"/>
    </location>
</feature>
<gene>
    <name evidence="2" type="ORF">AF331_13250</name>
</gene>
<feature type="transmembrane region" description="Helical" evidence="1">
    <location>
        <begin position="58"/>
        <end position="78"/>
    </location>
</feature>
<keyword evidence="1" id="KW-0812">Transmembrane</keyword>
<sequence length="85" mass="9192">MKLFLQSIAISIGIHLLFFLGTYVAGIIRTMNYTPDFEAAGSFSSEVTFGTTYTSSPLLLPITFISVAVIAGALITLYRSKSTAY</sequence>
<keyword evidence="1" id="KW-1133">Transmembrane helix</keyword>
<dbReference type="PATRIC" id="fig|189381.11.peg.867"/>
<evidence type="ECO:0000313" key="2">
    <source>
        <dbReference type="EMBL" id="KON84962.1"/>
    </source>
</evidence>
<dbReference type="AlphaFoldDB" id="A0A0J5VEF4"/>
<dbReference type="Proteomes" id="UP000037405">
    <property type="component" value="Unassembled WGS sequence"/>
</dbReference>
<dbReference type="EMBL" id="LGUE01000004">
    <property type="protein sequence ID" value="KON84962.1"/>
    <property type="molecule type" value="Genomic_DNA"/>
</dbReference>
<evidence type="ECO:0000313" key="3">
    <source>
        <dbReference type="Proteomes" id="UP000037405"/>
    </source>
</evidence>